<sequence>METREENLSLALSTHNVTLWHVEIYYCVDTLQSSSHLYVHVYWWLVATPHYLMTTPSLFMTMLATISYVKHNALAITLIYVAGFI</sequence>
<evidence type="ECO:0000313" key="1">
    <source>
        <dbReference type="EnsemblPlants" id="Kaladp0071s0348.1.v1.1.CDS.1"/>
    </source>
</evidence>
<accession>A0A7N0UMM4</accession>
<dbReference type="Gramene" id="Kaladp0071s0348.1.v1.1">
    <property type="protein sequence ID" value="Kaladp0071s0348.1.v1.1.CDS.1"/>
    <property type="gene ID" value="Kaladp0071s0348.v1.1"/>
</dbReference>
<protein>
    <submittedName>
        <fullName evidence="1">Uncharacterized protein</fullName>
    </submittedName>
</protein>
<dbReference type="EnsemblPlants" id="Kaladp0071s0348.1.v1.1">
    <property type="protein sequence ID" value="Kaladp0071s0348.1.v1.1.CDS.1"/>
    <property type="gene ID" value="Kaladp0071s0348.v1.1"/>
</dbReference>
<reference evidence="1" key="1">
    <citation type="submission" date="2021-01" db="UniProtKB">
        <authorList>
            <consortium name="EnsemblPlants"/>
        </authorList>
    </citation>
    <scope>IDENTIFICATION</scope>
</reference>
<proteinExistence type="predicted"/>
<dbReference type="Proteomes" id="UP000594263">
    <property type="component" value="Unplaced"/>
</dbReference>
<organism evidence="1 2">
    <name type="scientific">Kalanchoe fedtschenkoi</name>
    <name type="common">Lavender scallops</name>
    <name type="synonym">South American air plant</name>
    <dbReference type="NCBI Taxonomy" id="63787"/>
    <lineage>
        <taxon>Eukaryota</taxon>
        <taxon>Viridiplantae</taxon>
        <taxon>Streptophyta</taxon>
        <taxon>Embryophyta</taxon>
        <taxon>Tracheophyta</taxon>
        <taxon>Spermatophyta</taxon>
        <taxon>Magnoliopsida</taxon>
        <taxon>eudicotyledons</taxon>
        <taxon>Gunneridae</taxon>
        <taxon>Pentapetalae</taxon>
        <taxon>Saxifragales</taxon>
        <taxon>Crassulaceae</taxon>
        <taxon>Kalanchoe</taxon>
    </lineage>
</organism>
<evidence type="ECO:0000313" key="2">
    <source>
        <dbReference type="Proteomes" id="UP000594263"/>
    </source>
</evidence>
<dbReference type="AlphaFoldDB" id="A0A7N0UMM4"/>
<name>A0A7N0UMM4_KALFE</name>
<keyword evidence="2" id="KW-1185">Reference proteome</keyword>